<evidence type="ECO:0000313" key="12">
    <source>
        <dbReference type="Proteomes" id="UP000639274"/>
    </source>
</evidence>
<keyword evidence="5 10" id="KW-0813">Transport</keyword>
<dbReference type="InterPro" id="IPR029046">
    <property type="entry name" value="LolA/LolB/LppX"/>
</dbReference>
<protein>
    <recommendedName>
        <fullName evidence="4 10">Outer-membrane lipoprotein carrier protein</fullName>
    </recommendedName>
</protein>
<comment type="similarity">
    <text evidence="2 10">Belongs to the LolA family.</text>
</comment>
<evidence type="ECO:0000256" key="1">
    <source>
        <dbReference type="ARBA" id="ARBA00004418"/>
    </source>
</evidence>
<proteinExistence type="inferred from homology"/>
<dbReference type="InterPro" id="IPR018323">
    <property type="entry name" value="OM_lipoprot_carrier_LolA_Pbac"/>
</dbReference>
<dbReference type="PANTHER" id="PTHR35869:SF1">
    <property type="entry name" value="OUTER-MEMBRANE LIPOPROTEIN CARRIER PROTEIN"/>
    <property type="match status" value="1"/>
</dbReference>
<dbReference type="HAMAP" id="MF_00240">
    <property type="entry name" value="LolA"/>
    <property type="match status" value="1"/>
</dbReference>
<dbReference type="CDD" id="cd16325">
    <property type="entry name" value="LolA"/>
    <property type="match status" value="1"/>
</dbReference>
<dbReference type="Proteomes" id="UP000639274">
    <property type="component" value="Chromosome"/>
</dbReference>
<evidence type="ECO:0000256" key="6">
    <source>
        <dbReference type="ARBA" id="ARBA00022729"/>
    </source>
</evidence>
<keyword evidence="9 10" id="KW-0143">Chaperone</keyword>
<comment type="subunit">
    <text evidence="3 10">Monomer.</text>
</comment>
<dbReference type="Pfam" id="PF03548">
    <property type="entry name" value="LolA"/>
    <property type="match status" value="1"/>
</dbReference>
<evidence type="ECO:0000313" key="11">
    <source>
        <dbReference type="EMBL" id="QSX77566.1"/>
    </source>
</evidence>
<keyword evidence="8 10" id="KW-0653">Protein transport</keyword>
<keyword evidence="7 10" id="KW-0574">Periplasm</keyword>
<evidence type="ECO:0000256" key="3">
    <source>
        <dbReference type="ARBA" id="ARBA00011245"/>
    </source>
</evidence>
<evidence type="ECO:0000256" key="2">
    <source>
        <dbReference type="ARBA" id="ARBA00007615"/>
    </source>
</evidence>
<organism evidence="11 12">
    <name type="scientific">Agrilutibacter solisilvae</name>
    <dbReference type="NCBI Taxonomy" id="2763317"/>
    <lineage>
        <taxon>Bacteria</taxon>
        <taxon>Pseudomonadati</taxon>
        <taxon>Pseudomonadota</taxon>
        <taxon>Gammaproteobacteria</taxon>
        <taxon>Lysobacterales</taxon>
        <taxon>Lysobacteraceae</taxon>
        <taxon>Agrilutibacter</taxon>
    </lineage>
</organism>
<dbReference type="InterPro" id="IPR004564">
    <property type="entry name" value="OM_lipoprot_carrier_LolA-like"/>
</dbReference>
<evidence type="ECO:0000256" key="8">
    <source>
        <dbReference type="ARBA" id="ARBA00022927"/>
    </source>
</evidence>
<sequence precursor="true">MRHPKTRLLAAALCTLLAGTAAAGARDELNAFTKGLKGLDGAFSQQVFDPKGKLKETSSGKVALSAPRLFRWEYTKPYPQLIVADGKTVWVFDPDLQQVTKRPQGAEEQHSPLSALIDPGKLDAQFVVKEAGTDKGLEWLVLSPKGEKSDASFQSARLGFGAAGLEKMQVVDALGQRTVIDFSGWKRNPAFGRDVFRYSPPKGVDVIGEGG</sequence>
<keyword evidence="6 10" id="KW-0732">Signal</keyword>
<evidence type="ECO:0000256" key="7">
    <source>
        <dbReference type="ARBA" id="ARBA00022764"/>
    </source>
</evidence>
<dbReference type="SUPFAM" id="SSF89392">
    <property type="entry name" value="Prokaryotic lipoproteins and lipoprotein localization factors"/>
    <property type="match status" value="1"/>
</dbReference>
<keyword evidence="12" id="KW-1185">Reference proteome</keyword>
<comment type="subcellular location">
    <subcellularLocation>
        <location evidence="1 10">Periplasm</location>
    </subcellularLocation>
</comment>
<dbReference type="GO" id="GO:0044874">
    <property type="term" value="P:lipoprotein localization to outer membrane"/>
    <property type="evidence" value="ECO:0007669"/>
    <property type="project" value="UniProtKB-UniRule"/>
</dbReference>
<dbReference type="GO" id="GO:0030288">
    <property type="term" value="C:outer membrane-bounded periplasmic space"/>
    <property type="evidence" value="ECO:0007669"/>
    <property type="project" value="TreeGrafter"/>
</dbReference>
<dbReference type="EMBL" id="CP071518">
    <property type="protein sequence ID" value="QSX77566.1"/>
    <property type="molecule type" value="Genomic_DNA"/>
</dbReference>
<keyword evidence="11" id="KW-0449">Lipoprotein</keyword>
<reference evidence="11 12" key="1">
    <citation type="submission" date="2021-03" db="EMBL/GenBank/DDBJ databases">
        <title>Lysobacter sp. nov. isolated from soil of gangwondo yeongwol, south Korea.</title>
        <authorList>
            <person name="Kim K.R."/>
            <person name="Kim K.H."/>
            <person name="Jeon C.O."/>
        </authorList>
    </citation>
    <scope>NUCLEOTIDE SEQUENCE [LARGE SCALE GENOMIC DNA]</scope>
    <source>
        <strain evidence="11 12">R19</strain>
    </source>
</reference>
<dbReference type="KEGG" id="lsf:I8J32_012500"/>
<evidence type="ECO:0000256" key="9">
    <source>
        <dbReference type="ARBA" id="ARBA00023186"/>
    </source>
</evidence>
<dbReference type="NCBIfam" id="TIGR00547">
    <property type="entry name" value="lolA"/>
    <property type="match status" value="1"/>
</dbReference>
<dbReference type="RefSeq" id="WP_200612670.1">
    <property type="nucleotide sequence ID" value="NZ_CP071518.1"/>
</dbReference>
<comment type="function">
    <text evidence="10">Participates in the translocation of lipoproteins from the inner membrane to the outer membrane. Only forms a complex with a lipoprotein if the residue after the N-terminal Cys is not an aspartate (The Asp acts as a targeting signal to indicate that the lipoprotein should stay in the inner membrane).</text>
</comment>
<accession>A0A974Y472</accession>
<evidence type="ECO:0000256" key="10">
    <source>
        <dbReference type="HAMAP-Rule" id="MF_00240"/>
    </source>
</evidence>
<feature type="signal peptide" evidence="10">
    <location>
        <begin position="1"/>
        <end position="23"/>
    </location>
</feature>
<dbReference type="PANTHER" id="PTHR35869">
    <property type="entry name" value="OUTER-MEMBRANE LIPOPROTEIN CARRIER PROTEIN"/>
    <property type="match status" value="1"/>
</dbReference>
<evidence type="ECO:0000256" key="5">
    <source>
        <dbReference type="ARBA" id="ARBA00022448"/>
    </source>
</evidence>
<dbReference type="AlphaFoldDB" id="A0A974Y472"/>
<dbReference type="Gene3D" id="2.50.20.10">
    <property type="entry name" value="Lipoprotein localisation LolA/LolB/LppX"/>
    <property type="match status" value="1"/>
</dbReference>
<evidence type="ECO:0000256" key="4">
    <source>
        <dbReference type="ARBA" id="ARBA00014035"/>
    </source>
</evidence>
<name>A0A974Y472_9GAMM</name>
<dbReference type="GO" id="GO:0042953">
    <property type="term" value="P:lipoprotein transport"/>
    <property type="evidence" value="ECO:0007669"/>
    <property type="project" value="InterPro"/>
</dbReference>
<gene>
    <name evidence="10 11" type="primary">lolA</name>
    <name evidence="11" type="ORF">I8J32_012500</name>
</gene>
<feature type="chain" id="PRO_5038188760" description="Outer-membrane lipoprotein carrier protein" evidence="10">
    <location>
        <begin position="24"/>
        <end position="211"/>
    </location>
</feature>